<comment type="subcellular location">
    <subcellularLocation>
        <location evidence="1 6">Nucleus</location>
    </subcellularLocation>
</comment>
<evidence type="ECO:0000256" key="1">
    <source>
        <dbReference type="ARBA" id="ARBA00004123"/>
    </source>
</evidence>
<name>A0ABR3PUZ3_9TREE</name>
<evidence type="ECO:0000313" key="9">
    <source>
        <dbReference type="EMBL" id="KAL1406269.1"/>
    </source>
</evidence>
<evidence type="ECO:0000256" key="5">
    <source>
        <dbReference type="ARBA" id="ARBA00023306"/>
    </source>
</evidence>
<organism evidence="9 10">
    <name type="scientific">Vanrija albida</name>
    <dbReference type="NCBI Taxonomy" id="181172"/>
    <lineage>
        <taxon>Eukaryota</taxon>
        <taxon>Fungi</taxon>
        <taxon>Dikarya</taxon>
        <taxon>Basidiomycota</taxon>
        <taxon>Agaricomycotina</taxon>
        <taxon>Tremellomycetes</taxon>
        <taxon>Trichosporonales</taxon>
        <taxon>Trichosporonaceae</taxon>
        <taxon>Vanrija</taxon>
    </lineage>
</organism>
<proteinExistence type="inferred from homology"/>
<gene>
    <name evidence="9" type="primary">CSM3</name>
    <name evidence="9" type="ORF">Q8F55_007965</name>
</gene>
<evidence type="ECO:0000256" key="4">
    <source>
        <dbReference type="ARBA" id="ARBA00023242"/>
    </source>
</evidence>
<dbReference type="Pfam" id="PF07962">
    <property type="entry name" value="Swi3"/>
    <property type="match status" value="1"/>
</dbReference>
<evidence type="ECO:0000256" key="2">
    <source>
        <dbReference type="ARBA" id="ARBA00006075"/>
    </source>
</evidence>
<keyword evidence="5 6" id="KW-0131">Cell cycle</keyword>
<dbReference type="PANTHER" id="PTHR13220:SF11">
    <property type="entry name" value="TIMELESS-INTERACTING PROTEIN"/>
    <property type="match status" value="1"/>
</dbReference>
<dbReference type="RefSeq" id="XP_069206213.1">
    <property type="nucleotide sequence ID" value="XM_069356372.1"/>
</dbReference>
<evidence type="ECO:0000259" key="8">
    <source>
        <dbReference type="Pfam" id="PF07962"/>
    </source>
</evidence>
<evidence type="ECO:0000256" key="7">
    <source>
        <dbReference type="SAM" id="MobiDB-lite"/>
    </source>
</evidence>
<keyword evidence="4 6" id="KW-0539">Nucleus</keyword>
<protein>
    <recommendedName>
        <fullName evidence="6">Chromosome segregation in meiosis protein</fullName>
    </recommendedName>
</protein>
<feature type="compositionally biased region" description="Basic and acidic residues" evidence="7">
    <location>
        <begin position="223"/>
        <end position="234"/>
    </location>
</feature>
<dbReference type="InterPro" id="IPR012923">
    <property type="entry name" value="Csm3"/>
</dbReference>
<feature type="region of interest" description="Disordered" evidence="7">
    <location>
        <begin position="1"/>
        <end position="90"/>
    </location>
</feature>
<dbReference type="InterPro" id="IPR040038">
    <property type="entry name" value="TIPIN/Csm3/Swi3"/>
</dbReference>
<feature type="domain" description="Chromosome segregation in meiosis protein 3" evidence="8">
    <location>
        <begin position="136"/>
        <end position="227"/>
    </location>
</feature>
<comment type="caution">
    <text evidence="9">The sequence shown here is derived from an EMBL/GenBank/DDBJ whole genome shotgun (WGS) entry which is preliminary data.</text>
</comment>
<keyword evidence="3 6" id="KW-0227">DNA damage</keyword>
<reference evidence="9 10" key="1">
    <citation type="submission" date="2023-08" db="EMBL/GenBank/DDBJ databases">
        <title>Annotated Genome Sequence of Vanrija albida AlHP1.</title>
        <authorList>
            <person name="Herzog R."/>
        </authorList>
    </citation>
    <scope>NUCLEOTIDE SEQUENCE [LARGE SCALE GENOMIC DNA]</scope>
    <source>
        <strain evidence="9 10">AlHP1</strain>
    </source>
</reference>
<feature type="region of interest" description="Disordered" evidence="7">
    <location>
        <begin position="223"/>
        <end position="274"/>
    </location>
</feature>
<evidence type="ECO:0000313" key="10">
    <source>
        <dbReference type="Proteomes" id="UP001565368"/>
    </source>
</evidence>
<sequence>MATSLQDLFAFDSPPRPAPKQRDATPLSPGSDAGPSRRTVRHDASNPLFLSPTSNYGTPRKRARDDVWVDSPASARSGPRTPLAPLPTTSAGLAQRAAAAANAEFLADPLAMQDPLAGINAQDEDEPARKRLPVAKVDAERLLAPKGFPALAGFAKKFRPKGKGHEVGGVGGRADDQAKDLRRLMDGYQMWAHGMFPKGDFAHTVQRVETVCATRRMESALKGLRDEFYPKPRDEEGDEPEPDADADADEDKENRAPGAPARAPLFDYGDGDMDDDMEALAAMEEEAAAEAAAAAAPAPSFVERLQGAAAPALAAAFGDVPPALEEEDEWEGLYD</sequence>
<keyword evidence="10" id="KW-1185">Reference proteome</keyword>
<comment type="function">
    <text evidence="6">Plays an important role in the control of DNA replication and the maintenance of replication fork stability.</text>
</comment>
<dbReference type="GeneID" id="95989008"/>
<dbReference type="PANTHER" id="PTHR13220">
    <property type="entry name" value="TIMELESS INTERACTING-RELATED"/>
    <property type="match status" value="1"/>
</dbReference>
<comment type="similarity">
    <text evidence="2 6">Belongs to the CSM3 family.</text>
</comment>
<dbReference type="EMBL" id="JBBXJM010000006">
    <property type="protein sequence ID" value="KAL1406269.1"/>
    <property type="molecule type" value="Genomic_DNA"/>
</dbReference>
<evidence type="ECO:0000256" key="3">
    <source>
        <dbReference type="ARBA" id="ARBA00022763"/>
    </source>
</evidence>
<feature type="compositionally biased region" description="Acidic residues" evidence="7">
    <location>
        <begin position="235"/>
        <end position="251"/>
    </location>
</feature>
<accession>A0ABR3PUZ3</accession>
<dbReference type="Proteomes" id="UP001565368">
    <property type="component" value="Unassembled WGS sequence"/>
</dbReference>
<evidence type="ECO:0000256" key="6">
    <source>
        <dbReference type="RuleBase" id="RU366049"/>
    </source>
</evidence>